<proteinExistence type="predicted"/>
<name>A0ABQ5FND8_9ASTR</name>
<evidence type="ECO:0008006" key="4">
    <source>
        <dbReference type="Google" id="ProtNLM"/>
    </source>
</evidence>
<dbReference type="Proteomes" id="UP001151760">
    <property type="component" value="Unassembled WGS sequence"/>
</dbReference>
<feature type="compositionally biased region" description="Basic residues" evidence="1">
    <location>
        <begin position="99"/>
        <end position="109"/>
    </location>
</feature>
<accession>A0ABQ5FND8</accession>
<feature type="region of interest" description="Disordered" evidence="1">
    <location>
        <begin position="92"/>
        <end position="112"/>
    </location>
</feature>
<reference evidence="2" key="2">
    <citation type="submission" date="2022-01" db="EMBL/GenBank/DDBJ databases">
        <authorList>
            <person name="Yamashiro T."/>
            <person name="Shiraishi A."/>
            <person name="Satake H."/>
            <person name="Nakayama K."/>
        </authorList>
    </citation>
    <scope>NUCLEOTIDE SEQUENCE</scope>
</reference>
<dbReference type="EMBL" id="BQNB010017548">
    <property type="protein sequence ID" value="GJT64489.1"/>
    <property type="molecule type" value="Genomic_DNA"/>
</dbReference>
<gene>
    <name evidence="2" type="ORF">Tco_1015969</name>
</gene>
<reference evidence="2" key="1">
    <citation type="journal article" date="2022" name="Int. J. Mol. Sci.">
        <title>Draft Genome of Tanacetum Coccineum: Genomic Comparison of Closely Related Tanacetum-Family Plants.</title>
        <authorList>
            <person name="Yamashiro T."/>
            <person name="Shiraishi A."/>
            <person name="Nakayama K."/>
            <person name="Satake H."/>
        </authorList>
    </citation>
    <scope>NUCLEOTIDE SEQUENCE</scope>
</reference>
<protein>
    <recommendedName>
        <fullName evidence="4">Reverse transcriptase domain-containing protein</fullName>
    </recommendedName>
</protein>
<feature type="region of interest" description="Disordered" evidence="1">
    <location>
        <begin position="1"/>
        <end position="38"/>
    </location>
</feature>
<feature type="compositionally biased region" description="Polar residues" evidence="1">
    <location>
        <begin position="1"/>
        <end position="17"/>
    </location>
</feature>
<evidence type="ECO:0000313" key="3">
    <source>
        <dbReference type="Proteomes" id="UP001151760"/>
    </source>
</evidence>
<evidence type="ECO:0000256" key="1">
    <source>
        <dbReference type="SAM" id="MobiDB-lite"/>
    </source>
</evidence>
<comment type="caution">
    <text evidence="2">The sequence shown here is derived from an EMBL/GenBank/DDBJ whole genome shotgun (WGS) entry which is preliminary data.</text>
</comment>
<organism evidence="2 3">
    <name type="scientific">Tanacetum coccineum</name>
    <dbReference type="NCBI Taxonomy" id="301880"/>
    <lineage>
        <taxon>Eukaryota</taxon>
        <taxon>Viridiplantae</taxon>
        <taxon>Streptophyta</taxon>
        <taxon>Embryophyta</taxon>
        <taxon>Tracheophyta</taxon>
        <taxon>Spermatophyta</taxon>
        <taxon>Magnoliopsida</taxon>
        <taxon>eudicotyledons</taxon>
        <taxon>Gunneridae</taxon>
        <taxon>Pentapetalae</taxon>
        <taxon>asterids</taxon>
        <taxon>campanulids</taxon>
        <taxon>Asterales</taxon>
        <taxon>Asteraceae</taxon>
        <taxon>Asteroideae</taxon>
        <taxon>Anthemideae</taxon>
        <taxon>Anthemidinae</taxon>
        <taxon>Tanacetum</taxon>
    </lineage>
</organism>
<keyword evidence="3" id="KW-1185">Reference proteome</keyword>
<sequence length="194" mass="21872">MSNPEQSAPSHPTSVVRNTVGRGKEPTPQDRGGPASDAALREYCDKNYNQLLPIIAEKFNKEKERNEKLKEVKARLNFGGCSGTSRYFESMTMSTKEHEKRHRSKHSHSPRPSPNYVLTQFLPNVCGWLLSFHPLHIISVSFFNPFNGHQDGITSIMVGGFSNLSSYALGLTLFSSTTQLHHTKDFYSINECPW</sequence>
<evidence type="ECO:0000313" key="2">
    <source>
        <dbReference type="EMBL" id="GJT64489.1"/>
    </source>
</evidence>